<proteinExistence type="predicted"/>
<gene>
    <name evidence="2" type="ORF">NP493_1121g00002</name>
</gene>
<accession>A0AAD9NI65</accession>
<dbReference type="Proteomes" id="UP001209878">
    <property type="component" value="Unassembled WGS sequence"/>
</dbReference>
<dbReference type="InterPro" id="IPR037138">
    <property type="entry name" value="His_deacetylse_dom_sf"/>
</dbReference>
<evidence type="ECO:0000313" key="3">
    <source>
        <dbReference type="Proteomes" id="UP001209878"/>
    </source>
</evidence>
<feature type="region of interest" description="Disordered" evidence="1">
    <location>
        <begin position="1"/>
        <end position="25"/>
    </location>
</feature>
<comment type="caution">
    <text evidence="2">The sequence shown here is derived from an EMBL/GenBank/DDBJ whole genome shotgun (WGS) entry which is preliminary data.</text>
</comment>
<dbReference type="Gene3D" id="3.40.800.20">
    <property type="entry name" value="Histone deacetylase domain"/>
    <property type="match status" value="1"/>
</dbReference>
<dbReference type="InterPro" id="IPR023696">
    <property type="entry name" value="Ureohydrolase_dom_sf"/>
</dbReference>
<dbReference type="AlphaFoldDB" id="A0AAD9NI65"/>
<sequence>MQRGRQQRKGAGTAQDTDLQHGAEEGDVTALLSSLTLGPSPPVGLLYNDVMLQHECTWDAANPECPDRLSMAYERCQNYGLVDRCLLLQVLFKHCQE</sequence>
<protein>
    <submittedName>
        <fullName evidence="2">Uncharacterized protein</fullName>
    </submittedName>
</protein>
<evidence type="ECO:0000256" key="1">
    <source>
        <dbReference type="SAM" id="MobiDB-lite"/>
    </source>
</evidence>
<keyword evidence="3" id="KW-1185">Reference proteome</keyword>
<dbReference type="SUPFAM" id="SSF52768">
    <property type="entry name" value="Arginase/deacetylase"/>
    <property type="match status" value="1"/>
</dbReference>
<evidence type="ECO:0000313" key="2">
    <source>
        <dbReference type="EMBL" id="KAK2170965.1"/>
    </source>
</evidence>
<dbReference type="EMBL" id="JAODUO010001120">
    <property type="protein sequence ID" value="KAK2170965.1"/>
    <property type="molecule type" value="Genomic_DNA"/>
</dbReference>
<organism evidence="2 3">
    <name type="scientific">Ridgeia piscesae</name>
    <name type="common">Tubeworm</name>
    <dbReference type="NCBI Taxonomy" id="27915"/>
    <lineage>
        <taxon>Eukaryota</taxon>
        <taxon>Metazoa</taxon>
        <taxon>Spiralia</taxon>
        <taxon>Lophotrochozoa</taxon>
        <taxon>Annelida</taxon>
        <taxon>Polychaeta</taxon>
        <taxon>Sedentaria</taxon>
        <taxon>Canalipalpata</taxon>
        <taxon>Sabellida</taxon>
        <taxon>Siboglinidae</taxon>
        <taxon>Ridgeia</taxon>
    </lineage>
</organism>
<name>A0AAD9NI65_RIDPI</name>
<reference evidence="2" key="1">
    <citation type="journal article" date="2023" name="Mol. Biol. Evol.">
        <title>Third-Generation Sequencing Reveals the Adaptive Role of the Epigenome in Three Deep-Sea Polychaetes.</title>
        <authorList>
            <person name="Perez M."/>
            <person name="Aroh O."/>
            <person name="Sun Y."/>
            <person name="Lan Y."/>
            <person name="Juniper S.K."/>
            <person name="Young C.R."/>
            <person name="Angers B."/>
            <person name="Qian P.Y."/>
        </authorList>
    </citation>
    <scope>NUCLEOTIDE SEQUENCE</scope>
    <source>
        <strain evidence="2">R07B-5</strain>
    </source>
</reference>